<dbReference type="Pfam" id="PF09912">
    <property type="entry name" value="DUF2141"/>
    <property type="match status" value="1"/>
</dbReference>
<accession>A0ABY6GEZ6</accession>
<name>A0ABY6GEZ6_9BURK</name>
<reference evidence="1" key="1">
    <citation type="submission" date="2022-09" db="EMBL/GenBank/DDBJ databases">
        <title>The complete genome of Acidovorax sp. 5MLIR.</title>
        <authorList>
            <person name="Liu L."/>
            <person name="Yue J."/>
            <person name="Yang F."/>
            <person name="Yuan J."/>
            <person name="Li L."/>
        </authorList>
    </citation>
    <scope>NUCLEOTIDE SEQUENCE</scope>
    <source>
        <strain evidence="1">5MLIR</strain>
        <plasmid evidence="1">unnamed1</plasmid>
    </source>
</reference>
<keyword evidence="1" id="KW-0614">Plasmid</keyword>
<evidence type="ECO:0000313" key="2">
    <source>
        <dbReference type="Proteomes" id="UP001162800"/>
    </source>
</evidence>
<dbReference type="RefSeq" id="WP_231043656.1">
    <property type="nucleotide sequence ID" value="NZ_CP106882.1"/>
</dbReference>
<geneLocation type="plasmid" evidence="1 2">
    <name>unnamed1</name>
</geneLocation>
<dbReference type="InterPro" id="IPR018673">
    <property type="entry name" value="DUF2141"/>
</dbReference>
<keyword evidence="2" id="KW-1185">Reference proteome</keyword>
<evidence type="ECO:0000313" key="1">
    <source>
        <dbReference type="EMBL" id="UYG53478.1"/>
    </source>
</evidence>
<protein>
    <submittedName>
        <fullName evidence="1">DUF2141 domain-containing protein</fullName>
    </submittedName>
</protein>
<dbReference type="Proteomes" id="UP001162800">
    <property type="component" value="Plasmid unnamed1"/>
</dbReference>
<sequence length="214" mass="22852">MPAAAVYNAAVHWLGRNSHAGGSSDYNEDGYPAKVRMRIEPAKPAPIIPPDSTSRCVDGKGFTEPSISREKKRGRLAARWGLALALISGGIAPAFAADLQLNIDNVPTVPSRMYVALYDSAESMKANKPLATRIVDVTGNQTVVVFPALATGTYAFVAFADENSNGELDTNFIGIPTERYGFSNNAMGLMGPPGFDAASVRVEHEPKTISIKLR</sequence>
<proteinExistence type="predicted"/>
<dbReference type="EMBL" id="CP106882">
    <property type="protein sequence ID" value="UYG53478.1"/>
    <property type="molecule type" value="Genomic_DNA"/>
</dbReference>
<gene>
    <name evidence="1" type="ORF">M9799_19095</name>
</gene>
<organism evidence="1 2">
    <name type="scientific">Comamonas endophytica</name>
    <dbReference type="NCBI Taxonomy" id="2949090"/>
    <lineage>
        <taxon>Bacteria</taxon>
        <taxon>Pseudomonadati</taxon>
        <taxon>Pseudomonadota</taxon>
        <taxon>Betaproteobacteria</taxon>
        <taxon>Burkholderiales</taxon>
        <taxon>Comamonadaceae</taxon>
        <taxon>Comamonas</taxon>
    </lineage>
</organism>